<dbReference type="Proteomes" id="UP000320085">
    <property type="component" value="Unassembled WGS sequence"/>
</dbReference>
<name>A0A543PWC8_9MICO</name>
<feature type="compositionally biased region" description="Gly residues" evidence="1">
    <location>
        <begin position="180"/>
        <end position="189"/>
    </location>
</feature>
<dbReference type="PROSITE" id="PS51257">
    <property type="entry name" value="PROKAR_LIPOPROTEIN"/>
    <property type="match status" value="1"/>
</dbReference>
<evidence type="ECO:0000256" key="2">
    <source>
        <dbReference type="SAM" id="SignalP"/>
    </source>
</evidence>
<sequence>MRRPLVSTVAILAAVAVLGLAGCSKAAQSAPLSPADQTSAVGGSAGAAGGAAGGRGQFPGVAGLVAAVTGSTAQVQGSNQQTAVTWTSTTRFTAQAAASASALAVGECVMARPARPAGGVPGGAPTTAANAGSGSPAPATSVAAATVQVFAKQGGSCSLSLGNRTGSGASGTPSSAPGGSPTGSPGGAADGVRRAFGAVGMITAVGAGEFTVSPTVRLGAMPTRPVTVTYTSSTVFTRLSRSAASAVKVGVCLSAQGRTDDTGALTAAAVTVSAPTKGTCQTGFGRGFGGGQGAGQGSGAGRG</sequence>
<evidence type="ECO:0000313" key="5">
    <source>
        <dbReference type="Proteomes" id="UP000320085"/>
    </source>
</evidence>
<feature type="signal peptide" evidence="2">
    <location>
        <begin position="1"/>
        <end position="26"/>
    </location>
</feature>
<evidence type="ECO:0000313" key="4">
    <source>
        <dbReference type="EMBL" id="TQN48374.1"/>
    </source>
</evidence>
<gene>
    <name evidence="4" type="ORF">FHX52_1505</name>
</gene>
<dbReference type="OrthoDB" id="4872423at2"/>
<dbReference type="Pfam" id="PF18914">
    <property type="entry name" value="DUF5666"/>
    <property type="match status" value="2"/>
</dbReference>
<organism evidence="4 5">
    <name type="scientific">Humibacillus xanthopallidus</name>
    <dbReference type="NCBI Taxonomy" id="412689"/>
    <lineage>
        <taxon>Bacteria</taxon>
        <taxon>Bacillati</taxon>
        <taxon>Actinomycetota</taxon>
        <taxon>Actinomycetes</taxon>
        <taxon>Micrococcales</taxon>
        <taxon>Intrasporangiaceae</taxon>
        <taxon>Humibacillus</taxon>
    </lineage>
</organism>
<feature type="domain" description="DUF5666" evidence="3">
    <location>
        <begin position="63"/>
        <end position="111"/>
    </location>
</feature>
<dbReference type="RefSeq" id="WP_141821271.1">
    <property type="nucleotide sequence ID" value="NZ_BAAAQC010000007.1"/>
</dbReference>
<feature type="domain" description="DUF5666" evidence="3">
    <location>
        <begin position="200"/>
        <end position="270"/>
    </location>
</feature>
<feature type="compositionally biased region" description="Low complexity" evidence="1">
    <location>
        <begin position="166"/>
        <end position="179"/>
    </location>
</feature>
<dbReference type="EMBL" id="VFQF01000001">
    <property type="protein sequence ID" value="TQN48374.1"/>
    <property type="molecule type" value="Genomic_DNA"/>
</dbReference>
<evidence type="ECO:0000259" key="3">
    <source>
        <dbReference type="Pfam" id="PF18914"/>
    </source>
</evidence>
<accession>A0A543PWC8</accession>
<protein>
    <recommendedName>
        <fullName evidence="3">DUF5666 domain-containing protein</fullName>
    </recommendedName>
</protein>
<reference evidence="4 5" key="1">
    <citation type="submission" date="2019-06" db="EMBL/GenBank/DDBJ databases">
        <title>Sequencing the genomes of 1000 actinobacteria strains.</title>
        <authorList>
            <person name="Klenk H.-P."/>
        </authorList>
    </citation>
    <scope>NUCLEOTIDE SEQUENCE [LARGE SCALE GENOMIC DNA]</scope>
    <source>
        <strain evidence="4 5">DSM 21776</strain>
    </source>
</reference>
<dbReference type="InterPro" id="IPR043724">
    <property type="entry name" value="DUF5666"/>
</dbReference>
<keyword evidence="2" id="KW-0732">Signal</keyword>
<feature type="region of interest" description="Disordered" evidence="1">
    <location>
        <begin position="116"/>
        <end position="138"/>
    </location>
</feature>
<dbReference type="AlphaFoldDB" id="A0A543PWC8"/>
<comment type="caution">
    <text evidence="4">The sequence shown here is derived from an EMBL/GenBank/DDBJ whole genome shotgun (WGS) entry which is preliminary data.</text>
</comment>
<evidence type="ECO:0000256" key="1">
    <source>
        <dbReference type="SAM" id="MobiDB-lite"/>
    </source>
</evidence>
<proteinExistence type="predicted"/>
<feature type="chain" id="PRO_5021766857" description="DUF5666 domain-containing protein" evidence="2">
    <location>
        <begin position="27"/>
        <end position="303"/>
    </location>
</feature>
<feature type="region of interest" description="Disordered" evidence="1">
    <location>
        <begin position="161"/>
        <end position="191"/>
    </location>
</feature>